<feature type="domain" description="MADF" evidence="2">
    <location>
        <begin position="10"/>
        <end position="95"/>
    </location>
</feature>
<dbReference type="PANTHER" id="PTHR12243:SF67">
    <property type="entry name" value="COREPRESSOR OF PANGOLIN, ISOFORM A-RELATED"/>
    <property type="match status" value="1"/>
</dbReference>
<accession>A0A0N1I820</accession>
<dbReference type="InterPro" id="IPR006578">
    <property type="entry name" value="MADF-dom"/>
</dbReference>
<dbReference type="KEGG" id="pmac:106711286"/>
<dbReference type="GO" id="GO:0005634">
    <property type="term" value="C:nucleus"/>
    <property type="evidence" value="ECO:0007669"/>
    <property type="project" value="TreeGrafter"/>
</dbReference>
<protein>
    <recommendedName>
        <fullName evidence="2">MADF domain-containing protein</fullName>
    </recommendedName>
</protein>
<dbReference type="FunCoup" id="A0A0N1I820">
    <property type="interactions" value="74"/>
</dbReference>
<keyword evidence="4" id="KW-1185">Reference proteome</keyword>
<dbReference type="GO" id="GO:0006357">
    <property type="term" value="P:regulation of transcription by RNA polymerase II"/>
    <property type="evidence" value="ECO:0007669"/>
    <property type="project" value="TreeGrafter"/>
</dbReference>
<feature type="compositionally biased region" description="Basic residues" evidence="1">
    <location>
        <begin position="136"/>
        <end position="150"/>
    </location>
</feature>
<dbReference type="GO" id="GO:0005667">
    <property type="term" value="C:transcription regulator complex"/>
    <property type="evidence" value="ECO:0007669"/>
    <property type="project" value="TreeGrafter"/>
</dbReference>
<name>A0A0N1I820_PAPMA</name>
<reference evidence="3 4" key="1">
    <citation type="journal article" date="2015" name="Nat. Commun.">
        <title>Outbred genome sequencing and CRISPR/Cas9 gene editing in butterflies.</title>
        <authorList>
            <person name="Li X."/>
            <person name="Fan D."/>
            <person name="Zhang W."/>
            <person name="Liu G."/>
            <person name="Zhang L."/>
            <person name="Zhao L."/>
            <person name="Fang X."/>
            <person name="Chen L."/>
            <person name="Dong Y."/>
            <person name="Chen Y."/>
            <person name="Ding Y."/>
            <person name="Zhao R."/>
            <person name="Feng M."/>
            <person name="Zhu Y."/>
            <person name="Feng Y."/>
            <person name="Jiang X."/>
            <person name="Zhu D."/>
            <person name="Xiang H."/>
            <person name="Feng X."/>
            <person name="Li S."/>
            <person name="Wang J."/>
            <person name="Zhang G."/>
            <person name="Kronforst M.R."/>
            <person name="Wang W."/>
        </authorList>
    </citation>
    <scope>NUCLEOTIDE SEQUENCE [LARGE SCALE GENOMIC DNA]</scope>
    <source>
        <strain evidence="3">Ya'a_city_454_Pm</strain>
        <tissue evidence="3">Whole body</tissue>
    </source>
</reference>
<organism evidence="3 4">
    <name type="scientific">Papilio machaon</name>
    <name type="common">Old World swallowtail butterfly</name>
    <dbReference type="NCBI Taxonomy" id="76193"/>
    <lineage>
        <taxon>Eukaryota</taxon>
        <taxon>Metazoa</taxon>
        <taxon>Ecdysozoa</taxon>
        <taxon>Arthropoda</taxon>
        <taxon>Hexapoda</taxon>
        <taxon>Insecta</taxon>
        <taxon>Pterygota</taxon>
        <taxon>Neoptera</taxon>
        <taxon>Endopterygota</taxon>
        <taxon>Lepidoptera</taxon>
        <taxon>Glossata</taxon>
        <taxon>Ditrysia</taxon>
        <taxon>Papilionoidea</taxon>
        <taxon>Papilionidae</taxon>
        <taxon>Papilioninae</taxon>
        <taxon>Papilio</taxon>
    </lineage>
</organism>
<dbReference type="PANTHER" id="PTHR12243">
    <property type="entry name" value="MADF DOMAIN TRANSCRIPTION FACTOR"/>
    <property type="match status" value="1"/>
</dbReference>
<proteinExistence type="predicted"/>
<dbReference type="AlphaFoldDB" id="A0A0N1I820"/>
<dbReference type="EMBL" id="KQ460466">
    <property type="protein sequence ID" value="KPJ14607.1"/>
    <property type="molecule type" value="Genomic_DNA"/>
</dbReference>
<dbReference type="Proteomes" id="UP000053240">
    <property type="component" value="Unassembled WGS sequence"/>
</dbReference>
<dbReference type="SMART" id="SM00595">
    <property type="entry name" value="MADF"/>
    <property type="match status" value="1"/>
</dbReference>
<evidence type="ECO:0000313" key="4">
    <source>
        <dbReference type="Proteomes" id="UP000053240"/>
    </source>
</evidence>
<dbReference type="InParanoid" id="A0A0N1I820"/>
<evidence type="ECO:0000256" key="1">
    <source>
        <dbReference type="SAM" id="MobiDB-lite"/>
    </source>
</evidence>
<feature type="compositionally biased region" description="Polar residues" evidence="1">
    <location>
        <begin position="228"/>
        <end position="239"/>
    </location>
</feature>
<feature type="region of interest" description="Disordered" evidence="1">
    <location>
        <begin position="220"/>
        <end position="239"/>
    </location>
</feature>
<dbReference type="OrthoDB" id="10262320at2759"/>
<feature type="region of interest" description="Disordered" evidence="1">
    <location>
        <begin position="136"/>
        <end position="157"/>
    </location>
</feature>
<dbReference type="Pfam" id="PF10545">
    <property type="entry name" value="MADF_DNA_bdg"/>
    <property type="match status" value="1"/>
</dbReference>
<evidence type="ECO:0000259" key="2">
    <source>
        <dbReference type="PROSITE" id="PS51029"/>
    </source>
</evidence>
<dbReference type="InterPro" id="IPR039353">
    <property type="entry name" value="TF_Adf1"/>
</dbReference>
<sequence length="239" mass="27936">MLFNQKLDLKLIQLVRDNPVLYDPNNAKYMDCNAREVAWHKIGDELQNPAADCKVRWINIRDVYRRILKKKLNDSESRKTYKYENELAFMRPFFKDVGAPIFSYESDSKNEQVSDDCYDDAPCSDIDDDIPITKLKRKKSSKSNSKKKKVNRYEEEEQMSVSLSEMTTPAYDFDRSDPVDSFLLSIGATLKTFSPYHLNIAKTKIFNVVQEHDLQQIVEKKRSEESIGETSQKYSDYTH</sequence>
<dbReference type="PROSITE" id="PS51029">
    <property type="entry name" value="MADF"/>
    <property type="match status" value="1"/>
</dbReference>
<evidence type="ECO:0000313" key="3">
    <source>
        <dbReference type="EMBL" id="KPJ14607.1"/>
    </source>
</evidence>
<gene>
    <name evidence="3" type="ORF">RR48_04467</name>
</gene>